<name>A0A9X0D6V9_9CNID</name>
<organism evidence="1 2">
    <name type="scientific">Desmophyllum pertusum</name>
    <dbReference type="NCBI Taxonomy" id="174260"/>
    <lineage>
        <taxon>Eukaryota</taxon>
        <taxon>Metazoa</taxon>
        <taxon>Cnidaria</taxon>
        <taxon>Anthozoa</taxon>
        <taxon>Hexacorallia</taxon>
        <taxon>Scleractinia</taxon>
        <taxon>Caryophylliina</taxon>
        <taxon>Caryophylliidae</taxon>
        <taxon>Desmophyllum</taxon>
    </lineage>
</organism>
<gene>
    <name evidence="1" type="ORF">OS493_034384</name>
</gene>
<evidence type="ECO:0000313" key="1">
    <source>
        <dbReference type="EMBL" id="KAJ7388995.1"/>
    </source>
</evidence>
<accession>A0A9X0D6V9</accession>
<proteinExistence type="predicted"/>
<dbReference type="EMBL" id="MU825444">
    <property type="protein sequence ID" value="KAJ7388995.1"/>
    <property type="molecule type" value="Genomic_DNA"/>
</dbReference>
<dbReference type="AlphaFoldDB" id="A0A9X0D6V9"/>
<sequence length="144" mass="16597">MADQRGEFHMSHDASLRMWPPQFKMDAIKETAWQAAKFENQKLLYLYCIDFSYLFDLTIPSLPFLKLNCVFGHIHPDEVEDNDEVILIWDFQILETNLSITSASSLVRPKVPSLSDKMPLMPLLNLTASDCNCTNVHRGHCMCF</sequence>
<dbReference type="Proteomes" id="UP001163046">
    <property type="component" value="Unassembled WGS sequence"/>
</dbReference>
<protein>
    <submittedName>
        <fullName evidence="1">Uncharacterized protein</fullName>
    </submittedName>
</protein>
<evidence type="ECO:0000313" key="2">
    <source>
        <dbReference type="Proteomes" id="UP001163046"/>
    </source>
</evidence>
<comment type="caution">
    <text evidence="1">The sequence shown here is derived from an EMBL/GenBank/DDBJ whole genome shotgun (WGS) entry which is preliminary data.</text>
</comment>
<keyword evidence="2" id="KW-1185">Reference proteome</keyword>
<reference evidence="1" key="1">
    <citation type="submission" date="2023-01" db="EMBL/GenBank/DDBJ databases">
        <title>Genome assembly of the deep-sea coral Lophelia pertusa.</title>
        <authorList>
            <person name="Herrera S."/>
            <person name="Cordes E."/>
        </authorList>
    </citation>
    <scope>NUCLEOTIDE SEQUENCE</scope>
    <source>
        <strain evidence="1">USNM1676648</strain>
        <tissue evidence="1">Polyp</tissue>
    </source>
</reference>